<evidence type="ECO:0000313" key="1">
    <source>
        <dbReference type="EMBL" id="PJE61484.1"/>
    </source>
</evidence>
<dbReference type="InterPro" id="IPR003477">
    <property type="entry name" value="PemK-like"/>
</dbReference>
<dbReference type="SUPFAM" id="SSF50118">
    <property type="entry name" value="Cell growth inhibitor/plasmid maintenance toxic component"/>
    <property type="match status" value="1"/>
</dbReference>
<dbReference type="GO" id="GO:0003677">
    <property type="term" value="F:DNA binding"/>
    <property type="evidence" value="ECO:0007669"/>
    <property type="project" value="InterPro"/>
</dbReference>
<name>A0A2M8KNI1_9BACT</name>
<dbReference type="Proteomes" id="UP000230222">
    <property type="component" value="Unassembled WGS sequence"/>
</dbReference>
<comment type="caution">
    <text evidence="1">The sequence shown here is derived from an EMBL/GenBank/DDBJ whole genome shotgun (WGS) entry which is preliminary data.</text>
</comment>
<reference evidence="2" key="1">
    <citation type="submission" date="2017-09" db="EMBL/GenBank/DDBJ databases">
        <title>Depth-based differentiation of microbial function through sediment-hosted aquifers and enrichment of novel symbionts in the deep terrestrial subsurface.</title>
        <authorList>
            <person name="Probst A.J."/>
            <person name="Ladd B."/>
            <person name="Jarett J.K."/>
            <person name="Geller-Mcgrath D.E."/>
            <person name="Sieber C.M.K."/>
            <person name="Emerson J.B."/>
            <person name="Anantharaman K."/>
            <person name="Thomas B.C."/>
            <person name="Malmstrom R."/>
            <person name="Stieglmeier M."/>
            <person name="Klingl A."/>
            <person name="Woyke T."/>
            <person name="Ryan C.M."/>
            <person name="Banfield J.F."/>
        </authorList>
    </citation>
    <scope>NUCLEOTIDE SEQUENCE [LARGE SCALE GENOMIC DNA]</scope>
</reference>
<dbReference type="AlphaFoldDB" id="A0A2M8KNI1"/>
<protein>
    <submittedName>
        <fullName evidence="1">PemK family protein</fullName>
    </submittedName>
</protein>
<dbReference type="InterPro" id="IPR011067">
    <property type="entry name" value="Plasmid_toxin/cell-grow_inhib"/>
</dbReference>
<proteinExistence type="predicted"/>
<gene>
    <name evidence="1" type="ORF">COU87_04310</name>
</gene>
<sequence>MYSIVLIEFYFSDKKKSKLRPAIILTKPDTYGDIIVATITSNIHRASHKGDILIPSTNKSFPETGLKVSSVIRLSKLATIHNKRIKGELGLLPQSYQKTINKGITEVFSLD</sequence>
<accession>A0A2M8KNI1</accession>
<dbReference type="EMBL" id="PFEC01000076">
    <property type="protein sequence ID" value="PJE61484.1"/>
    <property type="molecule type" value="Genomic_DNA"/>
</dbReference>
<organism evidence="1 2">
    <name type="scientific">Candidatus Roizmanbacteria bacterium CG10_big_fil_rev_8_21_14_0_10_39_12</name>
    <dbReference type="NCBI Taxonomy" id="1974852"/>
    <lineage>
        <taxon>Bacteria</taxon>
        <taxon>Candidatus Roizmaniibacteriota</taxon>
    </lineage>
</organism>
<dbReference type="Gene3D" id="2.30.30.110">
    <property type="match status" value="1"/>
</dbReference>
<dbReference type="Pfam" id="PF02452">
    <property type="entry name" value="PemK_toxin"/>
    <property type="match status" value="1"/>
</dbReference>
<evidence type="ECO:0000313" key="2">
    <source>
        <dbReference type="Proteomes" id="UP000230222"/>
    </source>
</evidence>